<name>A0A8J3MMJ9_9RICK</name>
<accession>A0A8J3MMJ9</accession>
<evidence type="ECO:0000313" key="1">
    <source>
        <dbReference type="EMBL" id="GHM60019.1"/>
    </source>
</evidence>
<protein>
    <submittedName>
        <fullName evidence="1">Uncharacterized protein</fullName>
    </submittedName>
</protein>
<dbReference type="EMBL" id="BNGU01000058">
    <property type="protein sequence ID" value="GHM60019.1"/>
    <property type="molecule type" value="Genomic_DNA"/>
</dbReference>
<gene>
    <name evidence="1" type="ORF">sL5_10120</name>
</gene>
<comment type="caution">
    <text evidence="1">The sequence shown here is derived from an EMBL/GenBank/DDBJ whole genome shotgun (WGS) entry which is preliminary data.</text>
</comment>
<proteinExistence type="predicted"/>
<keyword evidence="2" id="KW-1185">Reference proteome</keyword>
<reference evidence="1 2" key="1">
    <citation type="journal article" date="2021" name="Microb. Ecol.">
        <title>Candidatus Mesenet longicola: Novel Endosymbionts of Brontispa longissima that Induce Cytoplasmic Incompatibility.</title>
        <authorList>
            <person name="Takano S."/>
            <person name="Gotoh Y."/>
            <person name="Hayashi T."/>
        </authorList>
    </citation>
    <scope>NUCLEOTIDE SEQUENCE [LARGE SCALE GENOMIC DNA]</scope>
    <source>
        <strain evidence="1">L5</strain>
    </source>
</reference>
<dbReference type="AlphaFoldDB" id="A0A8J3MMJ9"/>
<dbReference type="Proteomes" id="UP000637906">
    <property type="component" value="Unassembled WGS sequence"/>
</dbReference>
<sequence>MPLILKKKFKRELSDIGTLLIKSNNEDISEEEKQLIEAIDRNFIQVQCEDNKLHA</sequence>
<evidence type="ECO:0000313" key="2">
    <source>
        <dbReference type="Proteomes" id="UP000637906"/>
    </source>
</evidence>
<organism evidence="1 2">
    <name type="scientific">Candidatus Mesenet longicola</name>
    <dbReference type="NCBI Taxonomy" id="1892558"/>
    <lineage>
        <taxon>Bacteria</taxon>
        <taxon>Pseudomonadati</taxon>
        <taxon>Pseudomonadota</taxon>
        <taxon>Alphaproteobacteria</taxon>
        <taxon>Rickettsiales</taxon>
        <taxon>Anaplasmataceae</taxon>
        <taxon>Candidatus Mesenet</taxon>
    </lineage>
</organism>